<keyword evidence="2" id="KW-0472">Membrane</keyword>
<dbReference type="PANTHER" id="PTHR43317:SF1">
    <property type="entry name" value="THERMOSPERMINE SYNTHASE ACAULIS5"/>
    <property type="match status" value="1"/>
</dbReference>
<dbReference type="SUPFAM" id="SSF53335">
    <property type="entry name" value="S-adenosyl-L-methionine-dependent methyltransferases"/>
    <property type="match status" value="1"/>
</dbReference>
<feature type="transmembrane region" description="Helical" evidence="2">
    <location>
        <begin position="389"/>
        <end position="405"/>
    </location>
</feature>
<reference evidence="3 4" key="1">
    <citation type="submission" date="2021-12" db="EMBL/GenBank/DDBJ databases">
        <title>Discovery of the Pendulisporaceae a myxobacterial family with distinct sporulation behavior and unique specialized metabolism.</title>
        <authorList>
            <person name="Garcia R."/>
            <person name="Popoff A."/>
            <person name="Bader C.D."/>
            <person name="Loehr J."/>
            <person name="Walesch S."/>
            <person name="Walt C."/>
            <person name="Boldt J."/>
            <person name="Bunk B."/>
            <person name="Haeckl F.J.F.P.J."/>
            <person name="Gunesch A.P."/>
            <person name="Birkelbach J."/>
            <person name="Nuebel U."/>
            <person name="Pietschmann T."/>
            <person name="Bach T."/>
            <person name="Mueller R."/>
        </authorList>
    </citation>
    <scope>NUCLEOTIDE SEQUENCE [LARGE SCALE GENOMIC DNA]</scope>
    <source>
        <strain evidence="3 4">MSr12523</strain>
    </source>
</reference>
<evidence type="ECO:0000256" key="1">
    <source>
        <dbReference type="ARBA" id="ARBA00023115"/>
    </source>
</evidence>
<feature type="transmembrane region" description="Helical" evidence="2">
    <location>
        <begin position="12"/>
        <end position="34"/>
    </location>
</feature>
<organism evidence="3 4">
    <name type="scientific">Pendulispora brunnea</name>
    <dbReference type="NCBI Taxonomy" id="2905690"/>
    <lineage>
        <taxon>Bacteria</taxon>
        <taxon>Pseudomonadati</taxon>
        <taxon>Myxococcota</taxon>
        <taxon>Myxococcia</taxon>
        <taxon>Myxococcales</taxon>
        <taxon>Sorangiineae</taxon>
        <taxon>Pendulisporaceae</taxon>
        <taxon>Pendulispora</taxon>
    </lineage>
</organism>
<name>A0ABZ2K2Q3_9BACT</name>
<dbReference type="NCBIfam" id="NF037959">
    <property type="entry name" value="MFS_SpdSyn"/>
    <property type="match status" value="1"/>
</dbReference>
<evidence type="ECO:0000313" key="3">
    <source>
        <dbReference type="EMBL" id="WXA92907.1"/>
    </source>
</evidence>
<dbReference type="PANTHER" id="PTHR43317">
    <property type="entry name" value="THERMOSPERMINE SYNTHASE ACAULIS5"/>
    <property type="match status" value="1"/>
</dbReference>
<feature type="transmembrane region" description="Helical" evidence="2">
    <location>
        <begin position="152"/>
        <end position="175"/>
    </location>
</feature>
<evidence type="ECO:0000256" key="2">
    <source>
        <dbReference type="SAM" id="Phobius"/>
    </source>
</evidence>
<protein>
    <submittedName>
        <fullName evidence="3">Fused MFS/spermidine synthase</fullName>
    </submittedName>
</protein>
<keyword evidence="2" id="KW-0812">Transmembrane</keyword>
<keyword evidence="1" id="KW-0620">Polyamine biosynthesis</keyword>
<dbReference type="InterPro" id="IPR029063">
    <property type="entry name" value="SAM-dependent_MTases_sf"/>
</dbReference>
<evidence type="ECO:0000313" key="4">
    <source>
        <dbReference type="Proteomes" id="UP001379533"/>
    </source>
</evidence>
<dbReference type="EMBL" id="CP089982">
    <property type="protein sequence ID" value="WXA92907.1"/>
    <property type="molecule type" value="Genomic_DNA"/>
</dbReference>
<dbReference type="Gene3D" id="3.40.50.150">
    <property type="entry name" value="Vaccinia Virus protein VP39"/>
    <property type="match status" value="1"/>
</dbReference>
<sequence length="719" mass="78676">MGKAITPLLGGASAVWITCMLFFQALLLAGYVYAHVVLRWLGARRQALLQLAVVLVPLFFLPIHVDADAVRGWSGGGDPALRLLLLLAVTAGPPFFVLSTSAPLLQGWFASLKTGRDPYVLYAASNAGSVAALTAYPLLVEPLVGLSHQMSYWGYGYCVFILAVAFCAVTLFRAAPPDSMPLAVAAEEAVSWKRRVSWFVLAFIPSTYLMGVTTHITTDVTPIPLFWVFPLLLYLVTFILVFAKKQWVRLEAMDRPLLFGLTLAAIATLLTASAPMALIHLAAFFIATYVCHGRLAANRPAETHLTDFYLWISIGGVAGGFFNALIAPAIFSRITEYPLALVLAALARRTSKRQDEGTRAAVLDIAIPVAICAAAVAVFVFLGKDRTSVVFRLALGLLALVNYAGRARPRRFAFGLGAILLASAFHTGALGRSLMVERNFFGVLDVTVDPTERFHRIIHGHIVHGLQFIDPARQREPLAYYHRKGPLGDVFDVYAPRLKGKSVAVVGLGAGAVAAYAQPDQTWTFYEINPAVVRVAEDRRYFTFLSDAFPDERNLHIEVGDARLRMGDAAEGAYSLIILDAFSSDAIPVHLLTQEAVALYAKKLTPDGLLAFHISNQYLKLNKQMPSLARANGLAIVERIDVTDMDEAEGRSAAAEEYMSSEWVVMSKDPAALDALLARETPKNREWKRLEAKSETAPWSDDYSNILGVFRFSYDLGLH</sequence>
<dbReference type="RefSeq" id="WP_394843506.1">
    <property type="nucleotide sequence ID" value="NZ_CP089982.1"/>
</dbReference>
<feature type="transmembrane region" description="Helical" evidence="2">
    <location>
        <begin position="223"/>
        <end position="243"/>
    </location>
</feature>
<feature type="transmembrane region" description="Helical" evidence="2">
    <location>
        <begin position="119"/>
        <end position="140"/>
    </location>
</feature>
<feature type="transmembrane region" description="Helical" evidence="2">
    <location>
        <begin position="46"/>
        <end position="65"/>
    </location>
</feature>
<feature type="transmembrane region" description="Helical" evidence="2">
    <location>
        <begin position="308"/>
        <end position="331"/>
    </location>
</feature>
<feature type="transmembrane region" description="Helical" evidence="2">
    <location>
        <begin position="196"/>
        <end position="217"/>
    </location>
</feature>
<feature type="transmembrane region" description="Helical" evidence="2">
    <location>
        <begin position="361"/>
        <end position="383"/>
    </location>
</feature>
<feature type="transmembrane region" description="Helical" evidence="2">
    <location>
        <begin position="412"/>
        <end position="431"/>
    </location>
</feature>
<feature type="transmembrane region" description="Helical" evidence="2">
    <location>
        <begin position="80"/>
        <end position="98"/>
    </location>
</feature>
<keyword evidence="2" id="KW-1133">Transmembrane helix</keyword>
<proteinExistence type="predicted"/>
<feature type="transmembrane region" description="Helical" evidence="2">
    <location>
        <begin position="255"/>
        <end position="288"/>
    </location>
</feature>
<keyword evidence="4" id="KW-1185">Reference proteome</keyword>
<dbReference type="Proteomes" id="UP001379533">
    <property type="component" value="Chromosome"/>
</dbReference>
<accession>A0ABZ2K2Q3</accession>
<gene>
    <name evidence="3" type="ORF">LZC95_41470</name>
</gene>